<dbReference type="EMBL" id="BNAP01000015">
    <property type="protein sequence ID" value="GHG95767.1"/>
    <property type="molecule type" value="Genomic_DNA"/>
</dbReference>
<accession>A0A8J3HA70</accession>
<keyword evidence="6 7" id="KW-0472">Membrane</keyword>
<protein>
    <recommendedName>
        <fullName evidence="7">UPF0056 membrane protein</fullName>
    </recommendedName>
</protein>
<evidence type="ECO:0000256" key="2">
    <source>
        <dbReference type="ARBA" id="ARBA00009784"/>
    </source>
</evidence>
<dbReference type="PANTHER" id="PTHR33508:SF1">
    <property type="entry name" value="UPF0056 MEMBRANE PROTEIN YHCE"/>
    <property type="match status" value="1"/>
</dbReference>
<feature type="transmembrane region" description="Helical" evidence="7">
    <location>
        <begin position="181"/>
        <end position="202"/>
    </location>
</feature>
<dbReference type="GO" id="GO:0005886">
    <property type="term" value="C:plasma membrane"/>
    <property type="evidence" value="ECO:0007669"/>
    <property type="project" value="UniProtKB-SubCell"/>
</dbReference>
<organism evidence="8 9">
    <name type="scientific">Pseudodonghicola xiamenensis</name>
    <dbReference type="NCBI Taxonomy" id="337702"/>
    <lineage>
        <taxon>Bacteria</taxon>
        <taxon>Pseudomonadati</taxon>
        <taxon>Pseudomonadota</taxon>
        <taxon>Alphaproteobacteria</taxon>
        <taxon>Rhodobacterales</taxon>
        <taxon>Paracoccaceae</taxon>
        <taxon>Pseudodonghicola</taxon>
    </lineage>
</organism>
<dbReference type="NCBIfam" id="TIGR00427">
    <property type="entry name" value="NAAT family transporter"/>
    <property type="match status" value="1"/>
</dbReference>
<feature type="transmembrane region" description="Helical" evidence="7">
    <location>
        <begin position="114"/>
        <end position="136"/>
    </location>
</feature>
<dbReference type="Pfam" id="PF01914">
    <property type="entry name" value="MarC"/>
    <property type="match status" value="1"/>
</dbReference>
<evidence type="ECO:0000256" key="5">
    <source>
        <dbReference type="ARBA" id="ARBA00022989"/>
    </source>
</evidence>
<dbReference type="RefSeq" id="WP_028094327.1">
    <property type="nucleotide sequence ID" value="NZ_BNAP01000015.1"/>
</dbReference>
<evidence type="ECO:0000256" key="3">
    <source>
        <dbReference type="ARBA" id="ARBA00022475"/>
    </source>
</evidence>
<evidence type="ECO:0000256" key="6">
    <source>
        <dbReference type="ARBA" id="ARBA00023136"/>
    </source>
</evidence>
<feature type="transmembrane region" description="Helical" evidence="7">
    <location>
        <begin position="66"/>
        <end position="90"/>
    </location>
</feature>
<evidence type="ECO:0000256" key="1">
    <source>
        <dbReference type="ARBA" id="ARBA00004651"/>
    </source>
</evidence>
<keyword evidence="9" id="KW-1185">Reference proteome</keyword>
<feature type="transmembrane region" description="Helical" evidence="7">
    <location>
        <begin position="6"/>
        <end position="29"/>
    </location>
</feature>
<reference evidence="8" key="1">
    <citation type="journal article" date="2014" name="Int. J. Syst. Evol. Microbiol.">
        <title>Complete genome sequence of Corynebacterium casei LMG S-19264T (=DSM 44701T), isolated from a smear-ripened cheese.</title>
        <authorList>
            <consortium name="US DOE Joint Genome Institute (JGI-PGF)"/>
            <person name="Walter F."/>
            <person name="Albersmeier A."/>
            <person name="Kalinowski J."/>
            <person name="Ruckert C."/>
        </authorList>
    </citation>
    <scope>NUCLEOTIDE SEQUENCE</scope>
    <source>
        <strain evidence="8">CGMCC 1.7081</strain>
    </source>
</reference>
<feature type="transmembrane region" description="Helical" evidence="7">
    <location>
        <begin position="41"/>
        <end position="60"/>
    </location>
</feature>
<evidence type="ECO:0000256" key="4">
    <source>
        <dbReference type="ARBA" id="ARBA00022692"/>
    </source>
</evidence>
<dbReference type="AlphaFoldDB" id="A0A8J3HA70"/>
<dbReference type="InterPro" id="IPR002771">
    <property type="entry name" value="Multi_antbiot-R_MarC"/>
</dbReference>
<keyword evidence="5 7" id="KW-1133">Transmembrane helix</keyword>
<comment type="caution">
    <text evidence="8">The sequence shown here is derived from an EMBL/GenBank/DDBJ whole genome shotgun (WGS) entry which is preliminary data.</text>
</comment>
<comment type="subcellular location">
    <subcellularLocation>
        <location evidence="1 7">Cell membrane</location>
        <topology evidence="1 7">Multi-pass membrane protein</topology>
    </subcellularLocation>
</comment>
<feature type="transmembrane region" description="Helical" evidence="7">
    <location>
        <begin position="148"/>
        <end position="169"/>
    </location>
</feature>
<sequence>MDMAFLIKFAGAIFAIMNPFVNLPMFLGLTSDMETADQRRAALMASFYAAILCAVVALAGTEILSFFGISLADFRVAGGVVLMMIALGMLNGRSGPAHHGTAAEKAANETRETVSFYPMAFPMLVGPGTIATIILFTGQASGPGDHLAIALVLAGDLLALAVVLFFAASIGRLMSQTLRTVTIRLMGIILAAIAVDMIAGGLKTLLPGLA</sequence>
<dbReference type="Proteomes" id="UP000611500">
    <property type="component" value="Unassembled WGS sequence"/>
</dbReference>
<proteinExistence type="inferred from homology"/>
<comment type="similarity">
    <text evidence="2 7">Belongs to the UPF0056 (MarC) family.</text>
</comment>
<evidence type="ECO:0000313" key="8">
    <source>
        <dbReference type="EMBL" id="GHG95767.1"/>
    </source>
</evidence>
<gene>
    <name evidence="8" type="ORF">GCM10010961_29730</name>
</gene>
<name>A0A8J3HA70_9RHOB</name>
<dbReference type="PANTHER" id="PTHR33508">
    <property type="entry name" value="UPF0056 MEMBRANE PROTEIN YHCE"/>
    <property type="match status" value="1"/>
</dbReference>
<evidence type="ECO:0000313" key="9">
    <source>
        <dbReference type="Proteomes" id="UP000611500"/>
    </source>
</evidence>
<keyword evidence="4 7" id="KW-0812">Transmembrane</keyword>
<keyword evidence="3" id="KW-1003">Cell membrane</keyword>
<reference evidence="8" key="2">
    <citation type="submission" date="2020-09" db="EMBL/GenBank/DDBJ databases">
        <authorList>
            <person name="Sun Q."/>
            <person name="Zhou Y."/>
        </authorList>
    </citation>
    <scope>NUCLEOTIDE SEQUENCE</scope>
    <source>
        <strain evidence="8">CGMCC 1.7081</strain>
    </source>
</reference>
<evidence type="ECO:0000256" key="7">
    <source>
        <dbReference type="RuleBase" id="RU362048"/>
    </source>
</evidence>